<dbReference type="eggNOG" id="COG2203">
    <property type="taxonomic scope" value="Bacteria"/>
</dbReference>
<dbReference type="InterPro" id="IPR001610">
    <property type="entry name" value="PAC"/>
</dbReference>
<dbReference type="SMART" id="SM00387">
    <property type="entry name" value="HATPase_c"/>
    <property type="match status" value="1"/>
</dbReference>
<dbReference type="NCBIfam" id="TIGR00229">
    <property type="entry name" value="sensory_box"/>
    <property type="match status" value="2"/>
</dbReference>
<feature type="domain" description="PAC" evidence="6">
    <location>
        <begin position="527"/>
        <end position="583"/>
    </location>
</feature>
<dbReference type="InterPro" id="IPR003594">
    <property type="entry name" value="HATPase_dom"/>
</dbReference>
<dbReference type="PANTHER" id="PTHR24421">
    <property type="entry name" value="NITRATE/NITRITE SENSOR PROTEIN NARX-RELATED"/>
    <property type="match status" value="1"/>
</dbReference>
<keyword evidence="8" id="KW-1185">Reference proteome</keyword>
<dbReference type="InterPro" id="IPR000014">
    <property type="entry name" value="PAS"/>
</dbReference>
<dbReference type="Pfam" id="PF13426">
    <property type="entry name" value="PAS_9"/>
    <property type="match status" value="1"/>
</dbReference>
<dbReference type="EMBL" id="JMQN01000013">
    <property type="protein sequence ID" value="KEA65112.1"/>
    <property type="molecule type" value="Genomic_DNA"/>
</dbReference>
<dbReference type="InterPro" id="IPR035965">
    <property type="entry name" value="PAS-like_dom_sf"/>
</dbReference>
<keyword evidence="1" id="KW-0808">Transferase</keyword>
<dbReference type="GO" id="GO:0046983">
    <property type="term" value="F:protein dimerization activity"/>
    <property type="evidence" value="ECO:0007669"/>
    <property type="project" value="InterPro"/>
</dbReference>
<sequence>MYLNYFQSSPFGALIFDLNFQIIGCNKVFLVQTGYREHELYGQGLSVLLCESASAQLASDIEALKSSSTPHLNLTLALRSKDGCNRKHPLMAIRLDEPVGSTTAFVLQLLAPCTVDQALHPTGALPSSAVEYRDDSADVAADMLSDSVEQATGIRRELIDSLQLAVFEALAKGAPLGICLERVVSYIEQACPELCASVMLVDDHARCLQVGPAPSLPAEYLKAIDGLAIAEGQGSCGTAAYRGQVMAVDDIATHPYFLAYRELALAAGLRACWSQPIIDVNGQVLGVLAIYRRQPGAPGLEHLALVHRASQFTAIAIRRSRAECALRESEERYRQIFDNSKDALFLVEQAENGQYRHIEVNPMLESLLGVPRSRLLGKTVDELAPPDLALLINSKYRLCFQGGRTLDEELEVELPAGRRTFHTTLVPVKGSYGKVHRVVGISRDITERKRAEQLLHAREEAFRALAENSPDGIARYDRLGRCIFINPALSAALMLEDIDACDADDIQRTFEQFDSEYGCQLRRALRKGEETQALIPWRGRDGQWIFSDVRFVPEFDPVGNVVSVLAVGRDVTALKVAEQQLRALADNSPDLIARCDGTSRVLYINRALAGKLRVKNVDAVLGIPISQAFSDTPEYSRLESAVRRVWTSASGGDLELYLPARNEWHFFRLVPESNADGKLSSVLIVGQDVSSQRMRDASLRESQSMLRELAARRESELEAERKRIAREVHDELGQLLTSLRLNLNLLAREFGSAQPELGSRVRLLCTIVDRTIQSVRDIASTLRPPVLDMGIASALEWLVQRFSADTCLQCSLQLDESIELDEARAIMVFRVVQESLTNVARHAKASSVRVSLRRCGGKCQLCVADDGVGFDPKAYATRRSFGLIGMQERALMMGGKMRLDSAPYRGTRIELNIPLEQECKHDPITTG</sequence>
<dbReference type="AlphaFoldDB" id="A0A081G2V7"/>
<dbReference type="CDD" id="cd16917">
    <property type="entry name" value="HATPase_UhpB-NarQ-NarX-like"/>
    <property type="match status" value="1"/>
</dbReference>
<dbReference type="Pfam" id="PF02518">
    <property type="entry name" value="HATPase_c"/>
    <property type="match status" value="1"/>
</dbReference>
<reference evidence="7 8" key="1">
    <citation type="submission" date="2014-04" db="EMBL/GenBank/DDBJ databases">
        <title>Marinobacterium kochiensis sp. nov., isolated from sediment sample collected from Kochi backwaters in Kerala, India.</title>
        <authorList>
            <person name="Singh A."/>
            <person name="Pinnaka A.K."/>
        </authorList>
    </citation>
    <scope>NUCLEOTIDE SEQUENCE [LARGE SCALE GENOMIC DNA]</scope>
    <source>
        <strain evidence="7 8">AK27</strain>
    </source>
</reference>
<dbReference type="CDD" id="cd00130">
    <property type="entry name" value="PAS"/>
    <property type="match status" value="3"/>
</dbReference>
<evidence type="ECO:0000256" key="3">
    <source>
        <dbReference type="ARBA" id="ARBA00023012"/>
    </source>
</evidence>
<keyword evidence="3" id="KW-0902">Two-component regulatory system</keyword>
<dbReference type="SUPFAM" id="SSF55785">
    <property type="entry name" value="PYP-like sensor domain (PAS domain)"/>
    <property type="match status" value="4"/>
</dbReference>
<dbReference type="Gene3D" id="3.30.565.10">
    <property type="entry name" value="Histidine kinase-like ATPase, C-terminal domain"/>
    <property type="match status" value="1"/>
</dbReference>
<dbReference type="InterPro" id="IPR011712">
    <property type="entry name" value="Sig_transdc_His_kin_sub3_dim/P"/>
</dbReference>
<feature type="domain" description="Histidine kinase" evidence="4">
    <location>
        <begin position="727"/>
        <end position="917"/>
    </location>
</feature>
<dbReference type="InterPro" id="IPR029016">
    <property type="entry name" value="GAF-like_dom_sf"/>
</dbReference>
<dbReference type="InterPro" id="IPR050482">
    <property type="entry name" value="Sensor_HK_TwoCompSys"/>
</dbReference>
<dbReference type="Gene3D" id="3.30.450.20">
    <property type="entry name" value="PAS domain"/>
    <property type="match status" value="4"/>
</dbReference>
<evidence type="ECO:0000313" key="7">
    <source>
        <dbReference type="EMBL" id="KEA65112.1"/>
    </source>
</evidence>
<dbReference type="Pfam" id="PF07730">
    <property type="entry name" value="HisKA_3"/>
    <property type="match status" value="1"/>
</dbReference>
<dbReference type="PANTHER" id="PTHR24421:SF59">
    <property type="entry name" value="OXYGEN SENSOR HISTIDINE KINASE NREB"/>
    <property type="match status" value="1"/>
</dbReference>
<dbReference type="InterPro" id="IPR036890">
    <property type="entry name" value="HATPase_C_sf"/>
</dbReference>
<dbReference type="PATRIC" id="fig|1232683.4.peg.806"/>
<evidence type="ECO:0000259" key="4">
    <source>
        <dbReference type="PROSITE" id="PS50109"/>
    </source>
</evidence>
<evidence type="ECO:0000313" key="8">
    <source>
        <dbReference type="Proteomes" id="UP000028252"/>
    </source>
</evidence>
<dbReference type="SUPFAM" id="SSF55781">
    <property type="entry name" value="GAF domain-like"/>
    <property type="match status" value="1"/>
</dbReference>
<organism evidence="7 8">
    <name type="scientific">Marinobacterium lacunae</name>
    <dbReference type="NCBI Taxonomy" id="1232683"/>
    <lineage>
        <taxon>Bacteria</taxon>
        <taxon>Pseudomonadati</taxon>
        <taxon>Pseudomonadota</taxon>
        <taxon>Gammaproteobacteria</taxon>
        <taxon>Oceanospirillales</taxon>
        <taxon>Oceanospirillaceae</taxon>
        <taxon>Marinobacterium</taxon>
    </lineage>
</organism>
<dbReference type="OrthoDB" id="9812358at2"/>
<name>A0A081G2V7_9GAMM</name>
<keyword evidence="2" id="KW-0418">Kinase</keyword>
<comment type="caution">
    <text evidence="7">The sequence shown here is derived from an EMBL/GenBank/DDBJ whole genome shotgun (WGS) entry which is preliminary data.</text>
</comment>
<dbReference type="Pfam" id="PF08448">
    <property type="entry name" value="PAS_4"/>
    <property type="match status" value="3"/>
</dbReference>
<dbReference type="Pfam" id="PF13185">
    <property type="entry name" value="GAF_2"/>
    <property type="match status" value="1"/>
</dbReference>
<dbReference type="GO" id="GO:0016020">
    <property type="term" value="C:membrane"/>
    <property type="evidence" value="ECO:0007669"/>
    <property type="project" value="InterPro"/>
</dbReference>
<dbReference type="Proteomes" id="UP000028252">
    <property type="component" value="Unassembled WGS sequence"/>
</dbReference>
<dbReference type="InterPro" id="IPR003018">
    <property type="entry name" value="GAF"/>
</dbReference>
<accession>A0A081G2V7</accession>
<evidence type="ECO:0000259" key="6">
    <source>
        <dbReference type="PROSITE" id="PS50113"/>
    </source>
</evidence>
<dbReference type="InterPro" id="IPR005467">
    <property type="entry name" value="His_kinase_dom"/>
</dbReference>
<dbReference type="SMART" id="SM00065">
    <property type="entry name" value="GAF"/>
    <property type="match status" value="1"/>
</dbReference>
<dbReference type="PROSITE" id="PS50112">
    <property type="entry name" value="PAS"/>
    <property type="match status" value="1"/>
</dbReference>
<evidence type="ECO:0000259" key="5">
    <source>
        <dbReference type="PROSITE" id="PS50112"/>
    </source>
</evidence>
<dbReference type="Gene3D" id="3.30.450.40">
    <property type="match status" value="1"/>
</dbReference>
<gene>
    <name evidence="7" type="ORF">ADIMK_0814</name>
</gene>
<dbReference type="SMART" id="SM00091">
    <property type="entry name" value="PAS"/>
    <property type="match status" value="4"/>
</dbReference>
<dbReference type="InterPro" id="IPR000700">
    <property type="entry name" value="PAS-assoc_C"/>
</dbReference>
<dbReference type="STRING" id="1232683.ADIMK_0814"/>
<dbReference type="SMART" id="SM00086">
    <property type="entry name" value="PAC"/>
    <property type="match status" value="3"/>
</dbReference>
<evidence type="ECO:0000256" key="1">
    <source>
        <dbReference type="ARBA" id="ARBA00022679"/>
    </source>
</evidence>
<proteinExistence type="predicted"/>
<dbReference type="PROSITE" id="PS50113">
    <property type="entry name" value="PAC"/>
    <property type="match status" value="2"/>
</dbReference>
<dbReference type="InterPro" id="IPR013656">
    <property type="entry name" value="PAS_4"/>
</dbReference>
<dbReference type="GO" id="GO:0000155">
    <property type="term" value="F:phosphorelay sensor kinase activity"/>
    <property type="evidence" value="ECO:0007669"/>
    <property type="project" value="InterPro"/>
</dbReference>
<evidence type="ECO:0000256" key="2">
    <source>
        <dbReference type="ARBA" id="ARBA00022777"/>
    </source>
</evidence>
<dbReference type="Gene3D" id="1.20.5.1930">
    <property type="match status" value="1"/>
</dbReference>
<feature type="domain" description="PAS" evidence="5">
    <location>
        <begin position="329"/>
        <end position="403"/>
    </location>
</feature>
<dbReference type="SUPFAM" id="SSF55874">
    <property type="entry name" value="ATPase domain of HSP90 chaperone/DNA topoisomerase II/histidine kinase"/>
    <property type="match status" value="1"/>
</dbReference>
<feature type="domain" description="PAC" evidence="6">
    <location>
        <begin position="406"/>
        <end position="457"/>
    </location>
</feature>
<dbReference type="PROSITE" id="PS50109">
    <property type="entry name" value="HIS_KIN"/>
    <property type="match status" value="1"/>
</dbReference>
<protein>
    <submittedName>
        <fullName evidence="7">Diguanylate cyclase</fullName>
    </submittedName>
</protein>
<dbReference type="eggNOG" id="COG4585">
    <property type="taxonomic scope" value="Bacteria"/>
</dbReference>